<evidence type="ECO:0000313" key="3">
    <source>
        <dbReference type="Proteomes" id="UP000217289"/>
    </source>
</evidence>
<gene>
    <name evidence="2" type="ORF">MEBOL_003046</name>
</gene>
<proteinExistence type="predicted"/>
<dbReference type="OrthoDB" id="5405645at2"/>
<keyword evidence="2" id="KW-0560">Oxidoreductase</keyword>
<dbReference type="Pfam" id="PF03992">
    <property type="entry name" value="ABM"/>
    <property type="match status" value="1"/>
</dbReference>
<dbReference type="SUPFAM" id="SSF54909">
    <property type="entry name" value="Dimeric alpha+beta barrel"/>
    <property type="match status" value="1"/>
</dbReference>
<keyword evidence="2" id="KW-0503">Monooxygenase</keyword>
<reference evidence="2 3" key="1">
    <citation type="submission" date="2017-06" db="EMBL/GenBank/DDBJ databases">
        <authorList>
            <person name="Kim H.J."/>
            <person name="Triplett B.A."/>
        </authorList>
    </citation>
    <scope>NUCLEOTIDE SEQUENCE [LARGE SCALE GENOMIC DNA]</scope>
    <source>
        <strain evidence="2 3">DSM 14713</strain>
    </source>
</reference>
<dbReference type="InterPro" id="IPR007138">
    <property type="entry name" value="ABM_dom"/>
</dbReference>
<dbReference type="RefSeq" id="WP_095978135.1">
    <property type="nucleotide sequence ID" value="NZ_CP022163.1"/>
</dbReference>
<dbReference type="EMBL" id="CP022163">
    <property type="protein sequence ID" value="ATB29591.1"/>
    <property type="molecule type" value="Genomic_DNA"/>
</dbReference>
<organism evidence="2 3">
    <name type="scientific">Melittangium boletus DSM 14713</name>
    <dbReference type="NCBI Taxonomy" id="1294270"/>
    <lineage>
        <taxon>Bacteria</taxon>
        <taxon>Pseudomonadati</taxon>
        <taxon>Myxococcota</taxon>
        <taxon>Myxococcia</taxon>
        <taxon>Myxococcales</taxon>
        <taxon>Cystobacterineae</taxon>
        <taxon>Archangiaceae</taxon>
        <taxon>Melittangium</taxon>
    </lineage>
</organism>
<evidence type="ECO:0000259" key="1">
    <source>
        <dbReference type="PROSITE" id="PS51725"/>
    </source>
</evidence>
<dbReference type="Proteomes" id="UP000217289">
    <property type="component" value="Chromosome"/>
</dbReference>
<sequence length="105" mass="11812">MTGRTRVMLFVQAPEGERSTIEELYRQISGVLEGTPGLVRNELLHSCAKATDFVVLSEWESLESFRAWERGPVHRGKTLESLRQYTTGAAFYEVLAAYGCSPSRE</sequence>
<dbReference type="Gene3D" id="3.30.70.100">
    <property type="match status" value="1"/>
</dbReference>
<accession>A0A250IEM8</accession>
<dbReference type="InterPro" id="IPR011008">
    <property type="entry name" value="Dimeric_a/b-barrel"/>
</dbReference>
<dbReference type="KEGG" id="mbd:MEBOL_003046"/>
<evidence type="ECO:0000313" key="2">
    <source>
        <dbReference type="EMBL" id="ATB29591.1"/>
    </source>
</evidence>
<keyword evidence="3" id="KW-1185">Reference proteome</keyword>
<name>A0A250IEM8_9BACT</name>
<dbReference type="PROSITE" id="PS51725">
    <property type="entry name" value="ABM"/>
    <property type="match status" value="1"/>
</dbReference>
<protein>
    <submittedName>
        <fullName evidence="2">Antibiotic biosynthesis monooxygenase</fullName>
    </submittedName>
</protein>
<dbReference type="GO" id="GO:0004497">
    <property type="term" value="F:monooxygenase activity"/>
    <property type="evidence" value="ECO:0007669"/>
    <property type="project" value="UniProtKB-KW"/>
</dbReference>
<dbReference type="AlphaFoldDB" id="A0A250IEM8"/>
<feature type="domain" description="ABM" evidence="1">
    <location>
        <begin position="5"/>
        <end position="94"/>
    </location>
</feature>